<reference evidence="2" key="1">
    <citation type="submission" date="2017-09" db="EMBL/GenBank/DDBJ databases">
        <title>Depth-based differentiation of microbial function through sediment-hosted aquifers and enrichment of novel symbionts in the deep terrestrial subsurface.</title>
        <authorList>
            <person name="Probst A.J."/>
            <person name="Ladd B."/>
            <person name="Jarett J.K."/>
            <person name="Geller-Mcgrath D.E."/>
            <person name="Sieber C.M.K."/>
            <person name="Emerson J.B."/>
            <person name="Anantharaman K."/>
            <person name="Thomas B.C."/>
            <person name="Malmstrom R."/>
            <person name="Stieglmeier M."/>
            <person name="Klingl A."/>
            <person name="Woyke T."/>
            <person name="Ryan C.M."/>
            <person name="Banfield J.F."/>
        </authorList>
    </citation>
    <scope>NUCLEOTIDE SEQUENCE [LARGE SCALE GENOMIC DNA]</scope>
</reference>
<gene>
    <name evidence="1" type="ORF">COT80_01830</name>
</gene>
<dbReference type="EMBL" id="PEZY01000005">
    <property type="protein sequence ID" value="PIS06288.1"/>
    <property type="molecule type" value="Genomic_DNA"/>
</dbReference>
<sequence length="245" mass="27640">MLKELEKIDNGFYFNGDDVTAYFYSGTHQIILTGDCVDLALDVLENIENINTLFFDDGIRCYIVAPKLSEMEFFEQVVKVVEGKVGNVPQEDGTYCIRRKIPPTQLLPELEEASIKRLGGLDYYQATVILGRGYASVYSMVDILMSAEGRYTIMYRVQRFNNDVSGAVEDGEAQVFSGAGAQFQAVCFAYSITADEIKTKEAAQRAKHFLYAVVGELMERFWQPSVQPSYFRTWQESNQTASVIV</sequence>
<protein>
    <submittedName>
        <fullName evidence="1">Uncharacterized protein</fullName>
    </submittedName>
</protein>
<proteinExistence type="predicted"/>
<accession>A0A2H0W4K5</accession>
<evidence type="ECO:0000313" key="1">
    <source>
        <dbReference type="EMBL" id="PIS06288.1"/>
    </source>
</evidence>
<dbReference type="AlphaFoldDB" id="A0A2H0W4K5"/>
<comment type="caution">
    <text evidence="1">The sequence shown here is derived from an EMBL/GenBank/DDBJ whole genome shotgun (WGS) entry which is preliminary data.</text>
</comment>
<organism evidence="1 2">
    <name type="scientific">Candidatus Buchananbacteria bacterium CG10_big_fil_rev_8_21_14_0_10_33_19</name>
    <dbReference type="NCBI Taxonomy" id="1974525"/>
    <lineage>
        <taxon>Bacteria</taxon>
        <taxon>Candidatus Buchananiibacteriota</taxon>
    </lineage>
</organism>
<evidence type="ECO:0000313" key="2">
    <source>
        <dbReference type="Proteomes" id="UP000229056"/>
    </source>
</evidence>
<dbReference type="Proteomes" id="UP000229056">
    <property type="component" value="Unassembled WGS sequence"/>
</dbReference>
<name>A0A2H0W4K5_9BACT</name>